<dbReference type="GeneID" id="73045001"/>
<gene>
    <name evidence="3" type="ORF">ACFO9K_08570</name>
</gene>
<accession>A0ABD5Q0Q5</accession>
<sequence>MAPLLDSLPLLLLVAGIGLAIAEALIPGAHFVVLGVALVLAGLVGLLLGPAASPLLLAALVLGFGAASLYAYRELDLYGGKGVARTRDSDSLKGQTGRVTERVTTQDGQIKLHEGGFNPYYAARSIHGEIPEGTEVMVVDPGGGNVVKVEALEAIEDPIDRELREDRQNVETDAEPERETDTEGA</sequence>
<proteinExistence type="predicted"/>
<name>A0ABD5Q0Q5_9EURY</name>
<comment type="caution">
    <text evidence="3">The sequence shown here is derived from an EMBL/GenBank/DDBJ whole genome shotgun (WGS) entry which is preliminary data.</text>
</comment>
<keyword evidence="4" id="KW-1185">Reference proteome</keyword>
<dbReference type="PANTHER" id="PTHR33507:SF3">
    <property type="entry name" value="INNER MEMBRANE PROTEIN YBBJ"/>
    <property type="match status" value="1"/>
</dbReference>
<dbReference type="RefSeq" id="WP_254269933.1">
    <property type="nucleotide sequence ID" value="NZ_CP100400.1"/>
</dbReference>
<dbReference type="InterPro" id="IPR052165">
    <property type="entry name" value="Membrane_assoc_protease"/>
</dbReference>
<protein>
    <submittedName>
        <fullName evidence="3">NfeD family protein</fullName>
    </submittedName>
</protein>
<dbReference type="InterPro" id="IPR012340">
    <property type="entry name" value="NA-bd_OB-fold"/>
</dbReference>
<dbReference type="PANTHER" id="PTHR33507">
    <property type="entry name" value="INNER MEMBRANE PROTEIN YBBJ"/>
    <property type="match status" value="1"/>
</dbReference>
<evidence type="ECO:0000313" key="3">
    <source>
        <dbReference type="EMBL" id="MFC4824315.1"/>
    </source>
</evidence>
<feature type="transmembrane region" description="Helical" evidence="2">
    <location>
        <begin position="30"/>
        <end position="48"/>
    </location>
</feature>
<evidence type="ECO:0000313" key="4">
    <source>
        <dbReference type="Proteomes" id="UP001595945"/>
    </source>
</evidence>
<dbReference type="AlphaFoldDB" id="A0ABD5Q0Q5"/>
<dbReference type="Proteomes" id="UP001595945">
    <property type="component" value="Unassembled WGS sequence"/>
</dbReference>
<feature type="region of interest" description="Disordered" evidence="1">
    <location>
        <begin position="157"/>
        <end position="185"/>
    </location>
</feature>
<dbReference type="EMBL" id="JBHSHT010000001">
    <property type="protein sequence ID" value="MFC4824315.1"/>
    <property type="molecule type" value="Genomic_DNA"/>
</dbReference>
<evidence type="ECO:0000256" key="2">
    <source>
        <dbReference type="SAM" id="Phobius"/>
    </source>
</evidence>
<keyword evidence="2" id="KW-0472">Membrane</keyword>
<reference evidence="3 4" key="1">
    <citation type="journal article" date="2019" name="Int. J. Syst. Evol. Microbiol.">
        <title>The Global Catalogue of Microorganisms (GCM) 10K type strain sequencing project: providing services to taxonomists for standard genome sequencing and annotation.</title>
        <authorList>
            <consortium name="The Broad Institute Genomics Platform"/>
            <consortium name="The Broad Institute Genome Sequencing Center for Infectious Disease"/>
            <person name="Wu L."/>
            <person name="Ma J."/>
        </authorList>
    </citation>
    <scope>NUCLEOTIDE SEQUENCE [LARGE SCALE GENOMIC DNA]</scope>
    <source>
        <strain evidence="3 4">XZYJ18</strain>
    </source>
</reference>
<evidence type="ECO:0000256" key="1">
    <source>
        <dbReference type="SAM" id="MobiDB-lite"/>
    </source>
</evidence>
<organism evidence="3 4">
    <name type="scientific">Halorussus aquaticus</name>
    <dbReference type="NCBI Taxonomy" id="2953748"/>
    <lineage>
        <taxon>Archaea</taxon>
        <taxon>Methanobacteriati</taxon>
        <taxon>Methanobacteriota</taxon>
        <taxon>Stenosarchaea group</taxon>
        <taxon>Halobacteria</taxon>
        <taxon>Halobacteriales</taxon>
        <taxon>Haladaptataceae</taxon>
        <taxon>Halorussus</taxon>
    </lineage>
</organism>
<dbReference type="Gene3D" id="2.40.50.140">
    <property type="entry name" value="Nucleic acid-binding proteins"/>
    <property type="match status" value="1"/>
</dbReference>
<feature type="transmembrane region" description="Helical" evidence="2">
    <location>
        <begin position="55"/>
        <end position="72"/>
    </location>
</feature>
<keyword evidence="2" id="KW-0812">Transmembrane</keyword>
<feature type="compositionally biased region" description="Basic and acidic residues" evidence="1">
    <location>
        <begin position="158"/>
        <end position="185"/>
    </location>
</feature>
<keyword evidence="2" id="KW-1133">Transmembrane helix</keyword>